<name>A0ABW1U716_9BURK</name>
<evidence type="ECO:0000313" key="2">
    <source>
        <dbReference type="Proteomes" id="UP001596270"/>
    </source>
</evidence>
<sequence>MEKPYVVSLETLTALPAAEKISAEMRFIKELDKSLGGPESVVSTFMAWKEACESDAAELSADVASLAVKWPKAFEAAQRAGLKSIGEGEAHFELHLN</sequence>
<reference evidence="2" key="1">
    <citation type="journal article" date="2019" name="Int. J. Syst. Evol. Microbiol.">
        <title>The Global Catalogue of Microorganisms (GCM) 10K type strain sequencing project: providing services to taxonomists for standard genome sequencing and annotation.</title>
        <authorList>
            <consortium name="The Broad Institute Genomics Platform"/>
            <consortium name="The Broad Institute Genome Sequencing Center for Infectious Disease"/>
            <person name="Wu L."/>
            <person name="Ma J."/>
        </authorList>
    </citation>
    <scope>NUCLEOTIDE SEQUENCE [LARGE SCALE GENOMIC DNA]</scope>
    <source>
        <strain evidence="2">CCUG 39402</strain>
    </source>
</reference>
<organism evidence="1 2">
    <name type="scientific">Polaromonas aquatica</name>
    <dbReference type="NCBI Taxonomy" id="332657"/>
    <lineage>
        <taxon>Bacteria</taxon>
        <taxon>Pseudomonadati</taxon>
        <taxon>Pseudomonadota</taxon>
        <taxon>Betaproteobacteria</taxon>
        <taxon>Burkholderiales</taxon>
        <taxon>Comamonadaceae</taxon>
        <taxon>Polaromonas</taxon>
    </lineage>
</organism>
<dbReference type="EMBL" id="JBHSRS010000084">
    <property type="protein sequence ID" value="MFC6284945.1"/>
    <property type="molecule type" value="Genomic_DNA"/>
</dbReference>
<accession>A0ABW1U716</accession>
<evidence type="ECO:0000313" key="1">
    <source>
        <dbReference type="EMBL" id="MFC6284945.1"/>
    </source>
</evidence>
<gene>
    <name evidence="1" type="ORF">ACFQND_27275</name>
</gene>
<keyword evidence="2" id="KW-1185">Reference proteome</keyword>
<comment type="caution">
    <text evidence="1">The sequence shown here is derived from an EMBL/GenBank/DDBJ whole genome shotgun (WGS) entry which is preliminary data.</text>
</comment>
<dbReference type="RefSeq" id="WP_371439388.1">
    <property type="nucleotide sequence ID" value="NZ_JBHSRS010000084.1"/>
</dbReference>
<protein>
    <submittedName>
        <fullName evidence="1">Uncharacterized protein</fullName>
    </submittedName>
</protein>
<dbReference type="Proteomes" id="UP001596270">
    <property type="component" value="Unassembled WGS sequence"/>
</dbReference>
<proteinExistence type="predicted"/>